<gene>
    <name evidence="1" type="ORF">FKG94_25095</name>
</gene>
<sequence>MSAPCQDKCVGQVIGASLSINGMPCFMHRDKNDANTTEPSRFPMGRVKKEVEGFTPGLGYLRRTDVIMVSDSDEPPGEGNIDKVIEMKFGSDQRDEKQDKAYTDVAGGIKTAAGPVMVTLCLIAALRPRCSSISATASNSFASAKAHLG</sequence>
<protein>
    <recommendedName>
        <fullName evidence="3">VRR-NUC domain-containing protein</fullName>
    </recommendedName>
</protein>
<dbReference type="RefSeq" id="WP_142929704.1">
    <property type="nucleotide sequence ID" value="NZ_ML660109.1"/>
</dbReference>
<dbReference type="Proteomes" id="UP000319732">
    <property type="component" value="Unassembled WGS sequence"/>
</dbReference>
<evidence type="ECO:0000313" key="2">
    <source>
        <dbReference type="Proteomes" id="UP000319732"/>
    </source>
</evidence>
<dbReference type="AlphaFoldDB" id="A0A545SSB4"/>
<name>A0A545SSB4_9GAMM</name>
<dbReference type="OrthoDB" id="6675421at2"/>
<evidence type="ECO:0000313" key="1">
    <source>
        <dbReference type="EMBL" id="TQV67806.1"/>
    </source>
</evidence>
<reference evidence="1 2" key="1">
    <citation type="submission" date="2019-06" db="EMBL/GenBank/DDBJ databases">
        <title>Whole genome sequence for Cellvibrionaceae sp. R142.</title>
        <authorList>
            <person name="Wang G."/>
        </authorList>
    </citation>
    <scope>NUCLEOTIDE SEQUENCE [LARGE SCALE GENOMIC DNA]</scope>
    <source>
        <strain evidence="1 2">R142</strain>
    </source>
</reference>
<proteinExistence type="predicted"/>
<evidence type="ECO:0008006" key="3">
    <source>
        <dbReference type="Google" id="ProtNLM"/>
    </source>
</evidence>
<dbReference type="EMBL" id="VHSG01000033">
    <property type="protein sequence ID" value="TQV67806.1"/>
    <property type="molecule type" value="Genomic_DNA"/>
</dbReference>
<comment type="caution">
    <text evidence="1">The sequence shown here is derived from an EMBL/GenBank/DDBJ whole genome shotgun (WGS) entry which is preliminary data.</text>
</comment>
<organism evidence="1 2">
    <name type="scientific">Exilibacterium tricleocarpae</name>
    <dbReference type="NCBI Taxonomy" id="2591008"/>
    <lineage>
        <taxon>Bacteria</taxon>
        <taxon>Pseudomonadati</taxon>
        <taxon>Pseudomonadota</taxon>
        <taxon>Gammaproteobacteria</taxon>
        <taxon>Cellvibrionales</taxon>
        <taxon>Cellvibrionaceae</taxon>
        <taxon>Exilibacterium</taxon>
    </lineage>
</organism>
<keyword evidence="2" id="KW-1185">Reference proteome</keyword>
<accession>A0A545SSB4</accession>